<keyword evidence="2" id="KW-1185">Reference proteome</keyword>
<reference evidence="1 2" key="1">
    <citation type="submission" date="2016-11" db="EMBL/GenBank/DDBJ databases">
        <title>Trade-off between light-utilization and light-protection in marine flavobacteria.</title>
        <authorList>
            <person name="Kumagai Y."/>
        </authorList>
    </citation>
    <scope>NUCLEOTIDE SEQUENCE [LARGE SCALE GENOMIC DNA]</scope>
    <source>
        <strain evidence="1 2">ATCC 700397</strain>
    </source>
</reference>
<sequence>MKYADSILALNINKKGSDYPAKGYLQKGIQLYYLANYSEAFENYLRAHKYYKVSKNKYGRLCVNHYIGLLKNCINEHEESLKVFRENLLFLIIKRNK</sequence>
<evidence type="ECO:0000313" key="2">
    <source>
        <dbReference type="Proteomes" id="UP000239522"/>
    </source>
</evidence>
<protein>
    <recommendedName>
        <fullName evidence="3">Tetratricopeptide repeat protein</fullName>
    </recommendedName>
</protein>
<dbReference type="Proteomes" id="UP000239522">
    <property type="component" value="Unassembled WGS sequence"/>
</dbReference>
<gene>
    <name evidence="1" type="ORF">BST83_00015</name>
</gene>
<dbReference type="RefSeq" id="WP_104808032.1">
    <property type="nucleotide sequence ID" value="NZ_MQUA01000001.1"/>
</dbReference>
<dbReference type="InterPro" id="IPR011990">
    <property type="entry name" value="TPR-like_helical_dom_sf"/>
</dbReference>
<evidence type="ECO:0000313" key="1">
    <source>
        <dbReference type="EMBL" id="PQB09093.1"/>
    </source>
</evidence>
<accession>A0A2S7L311</accession>
<dbReference type="OrthoDB" id="5295174at2"/>
<evidence type="ECO:0008006" key="3">
    <source>
        <dbReference type="Google" id="ProtNLM"/>
    </source>
</evidence>
<dbReference type="SUPFAM" id="SSF48452">
    <property type="entry name" value="TPR-like"/>
    <property type="match status" value="1"/>
</dbReference>
<name>A0A2S7L311_9FLAO</name>
<comment type="caution">
    <text evidence="1">The sequence shown here is derived from an EMBL/GenBank/DDBJ whole genome shotgun (WGS) entry which is preliminary data.</text>
</comment>
<dbReference type="EMBL" id="MQUA01000001">
    <property type="protein sequence ID" value="PQB09093.1"/>
    <property type="molecule type" value="Genomic_DNA"/>
</dbReference>
<proteinExistence type="predicted"/>
<dbReference type="AlphaFoldDB" id="A0A2S7L311"/>
<organism evidence="1 2">
    <name type="scientific">Polaribacter filamentus</name>
    <dbReference type="NCBI Taxonomy" id="53483"/>
    <lineage>
        <taxon>Bacteria</taxon>
        <taxon>Pseudomonadati</taxon>
        <taxon>Bacteroidota</taxon>
        <taxon>Flavobacteriia</taxon>
        <taxon>Flavobacteriales</taxon>
        <taxon>Flavobacteriaceae</taxon>
    </lineage>
</organism>